<dbReference type="AlphaFoldDB" id="A0A375HFV5"/>
<reference evidence="1" key="1">
    <citation type="submission" date="2018-01" db="EMBL/GenBank/DDBJ databases">
        <authorList>
            <person name="Clerissi C."/>
        </authorList>
    </citation>
    <scope>NUCLEOTIDE SEQUENCE</scope>
    <source>
        <strain evidence="1">Cupriavidus taiwanensis STM 8556</strain>
        <plasmid evidence="1">CBM2613_p</plasmid>
    </source>
</reference>
<name>A0A375HFV5_9BURK</name>
<dbReference type="EMBL" id="LT984809">
    <property type="protein sequence ID" value="SPD49283.1"/>
    <property type="molecule type" value="Genomic_DNA"/>
</dbReference>
<keyword evidence="2" id="KW-0614">Plasmid</keyword>
<proteinExistence type="predicted"/>
<dbReference type="EMBL" id="LT976981">
    <property type="protein sequence ID" value="SOZ74845.1"/>
    <property type="molecule type" value="Genomic_DNA"/>
</dbReference>
<accession>A0A375HFV5</accession>
<geneLocation type="plasmid" evidence="1">
    <name>CBM2613_p</name>
</geneLocation>
<evidence type="ECO:0000313" key="2">
    <source>
        <dbReference type="EMBL" id="SPD49283.1"/>
    </source>
</evidence>
<evidence type="ECO:0000313" key="1">
    <source>
        <dbReference type="EMBL" id="SOZ74845.1"/>
    </source>
</evidence>
<dbReference type="Proteomes" id="UP000256952">
    <property type="component" value="Plasmid CBM2613_p"/>
</dbReference>
<gene>
    <name evidence="2" type="ORF">CBM2612_P0628</name>
    <name evidence="1" type="ORF">CBM2613_P60164</name>
</gene>
<reference evidence="2 3" key="2">
    <citation type="submission" date="2018-01" db="EMBL/GenBank/DDBJ databases">
        <authorList>
            <person name="Gaut B.S."/>
            <person name="Morton B.R."/>
            <person name="Clegg M.T."/>
            <person name="Duvall M.R."/>
        </authorList>
    </citation>
    <scope>NUCLEOTIDE SEQUENCE</scope>
    <source>
        <strain evidence="2">Cupriavidus taiwanensis STM 8555</strain>
        <plasmid evidence="2">I</plasmid>
        <plasmid evidence="3">Plasmid cbm2613_p</plasmid>
    </source>
</reference>
<protein>
    <submittedName>
        <fullName evidence="2">Uncharacterized protein</fullName>
    </submittedName>
</protein>
<evidence type="ECO:0000313" key="3">
    <source>
        <dbReference type="Proteomes" id="UP000256952"/>
    </source>
</evidence>
<organism evidence="2">
    <name type="scientific">Cupriavidus taiwanensis</name>
    <dbReference type="NCBI Taxonomy" id="164546"/>
    <lineage>
        <taxon>Bacteria</taxon>
        <taxon>Pseudomonadati</taxon>
        <taxon>Pseudomonadota</taxon>
        <taxon>Betaproteobacteria</taxon>
        <taxon>Burkholderiales</taxon>
        <taxon>Burkholderiaceae</taxon>
        <taxon>Cupriavidus</taxon>
    </lineage>
</organism>
<sequence length="29" mass="3106">MPGLLGEYGLHFRAGRLAFRAEIFASAGP</sequence>
<geneLocation type="plasmid" evidence="2">
    <name>I</name>
</geneLocation>
<geneLocation type="plasmid" evidence="3">
    <name>cbm2613_p</name>
</geneLocation>